<evidence type="ECO:0000256" key="2">
    <source>
        <dbReference type="PROSITE-ProRule" id="PRU00335"/>
    </source>
</evidence>
<protein>
    <submittedName>
        <fullName evidence="4">HTH-type transcriptional repressor FabR</fullName>
    </submittedName>
</protein>
<organism evidence="4 7">
    <name type="scientific">Eisenbergiella tayi</name>
    <dbReference type="NCBI Taxonomy" id="1432052"/>
    <lineage>
        <taxon>Bacteria</taxon>
        <taxon>Bacillati</taxon>
        <taxon>Bacillota</taxon>
        <taxon>Clostridia</taxon>
        <taxon>Lachnospirales</taxon>
        <taxon>Lachnospiraceae</taxon>
        <taxon>Eisenbergiella</taxon>
    </lineage>
</organism>
<dbReference type="InterPro" id="IPR050624">
    <property type="entry name" value="HTH-type_Tx_Regulator"/>
</dbReference>
<dbReference type="Proteomes" id="UP000094067">
    <property type="component" value="Unassembled WGS sequence"/>
</dbReference>
<dbReference type="PANTHER" id="PTHR43479">
    <property type="entry name" value="ACREF/ENVCD OPERON REPRESSOR-RELATED"/>
    <property type="match status" value="1"/>
</dbReference>
<dbReference type="Gene3D" id="1.10.357.10">
    <property type="entry name" value="Tetracycline Repressor, domain 2"/>
    <property type="match status" value="1"/>
</dbReference>
<dbReference type="PANTHER" id="PTHR43479:SF7">
    <property type="entry name" value="TETR-FAMILY TRANSCRIPTIONAL REGULATOR"/>
    <property type="match status" value="1"/>
</dbReference>
<dbReference type="EMBL" id="MCGH01000002">
    <property type="protein sequence ID" value="ODM07154.1"/>
    <property type="molecule type" value="Genomic_DNA"/>
</dbReference>
<keyword evidence="1 2" id="KW-0238">DNA-binding</keyword>
<evidence type="ECO:0000259" key="3">
    <source>
        <dbReference type="PROSITE" id="PS50977"/>
    </source>
</evidence>
<evidence type="ECO:0000313" key="4">
    <source>
        <dbReference type="EMBL" id="ODM07154.1"/>
    </source>
</evidence>
<evidence type="ECO:0000313" key="5">
    <source>
        <dbReference type="EMBL" id="ODR50161.1"/>
    </source>
</evidence>
<proteinExistence type="predicted"/>
<dbReference type="InterPro" id="IPR039532">
    <property type="entry name" value="TetR_C_Firmicutes"/>
</dbReference>
<feature type="domain" description="HTH tetR-type" evidence="3">
    <location>
        <begin position="10"/>
        <end position="70"/>
    </location>
</feature>
<dbReference type="AlphaFoldDB" id="A0A1E3AEL2"/>
<dbReference type="GO" id="GO:0003677">
    <property type="term" value="F:DNA binding"/>
    <property type="evidence" value="ECO:0007669"/>
    <property type="project" value="UniProtKB-UniRule"/>
</dbReference>
<reference evidence="4 7" key="1">
    <citation type="submission" date="2016-07" db="EMBL/GenBank/DDBJ databases">
        <title>Characterization of isolates of Eisenbergiella tayi derived from blood cultures, using whole genome sequencing.</title>
        <authorList>
            <person name="Burdz T."/>
            <person name="Wiebe D."/>
            <person name="Huynh C."/>
            <person name="Bernard K."/>
        </authorList>
    </citation>
    <scope>NUCLEOTIDE SEQUENCE [LARGE SCALE GENOMIC DNA]</scope>
    <source>
        <strain evidence="4 7">NML 110608</strain>
    </source>
</reference>
<dbReference type="InterPro" id="IPR009057">
    <property type="entry name" value="Homeodomain-like_sf"/>
</dbReference>
<reference evidence="5 9" key="2">
    <citation type="submission" date="2016-08" db="EMBL/GenBank/DDBJ databases">
        <title>Characterization of Isolates of Eisenbergiella tayi Derived from Blood Cultures, Using Whole Genome Sequencing.</title>
        <authorList>
            <person name="Bernier A.-M."/>
            <person name="Burdz T."/>
            <person name="Wiebe D."/>
            <person name="Bernard K."/>
        </authorList>
    </citation>
    <scope>NUCLEOTIDE SEQUENCE [LARGE SCALE GENOMIC DNA]</scope>
    <source>
        <strain evidence="5 9">NML120146</strain>
    </source>
</reference>
<name>A0A1E3AEL2_9FIRM</name>
<evidence type="ECO:0000256" key="1">
    <source>
        <dbReference type="ARBA" id="ARBA00023125"/>
    </source>
</evidence>
<keyword evidence="9" id="KW-1185">Reference proteome</keyword>
<dbReference type="EMBL" id="MEHD01000036">
    <property type="protein sequence ID" value="ODR50161.1"/>
    <property type="molecule type" value="Genomic_DNA"/>
</dbReference>
<sequence>MNTKGNQRFVQTRQKIKGVFLELLREKKIGEITVSEICRRADIHRTTFYGHFDDVYDLMQNMVEEMYVQLMDFFIVDDKVWLPEGFLQLFQFIREHREFFRSYLESYSQQRLSFQVIPTKMEEQLVHLLKEMDFSSKEELYYHQTFFCEGLKAVLKLWISRDCAEEPEEMCRIIEKEYSPNRGFFA</sequence>
<dbReference type="EMBL" id="MEHA01000002">
    <property type="protein sequence ID" value="ODR55164.1"/>
    <property type="molecule type" value="Genomic_DNA"/>
</dbReference>
<comment type="caution">
    <text evidence="4">The sequence shown here is derived from an EMBL/GenBank/DDBJ whole genome shotgun (WGS) entry which is preliminary data.</text>
</comment>
<dbReference type="Pfam" id="PF14278">
    <property type="entry name" value="TetR_C_8"/>
    <property type="match status" value="1"/>
</dbReference>
<dbReference type="SUPFAM" id="SSF46689">
    <property type="entry name" value="Homeodomain-like"/>
    <property type="match status" value="1"/>
</dbReference>
<dbReference type="PROSITE" id="PS50977">
    <property type="entry name" value="HTH_TETR_2"/>
    <property type="match status" value="1"/>
</dbReference>
<dbReference type="InterPro" id="IPR001647">
    <property type="entry name" value="HTH_TetR"/>
</dbReference>
<dbReference type="Proteomes" id="UP000094869">
    <property type="component" value="Unassembled WGS sequence"/>
</dbReference>
<accession>A0A1E3AEL2</accession>
<evidence type="ECO:0000313" key="8">
    <source>
        <dbReference type="Proteomes" id="UP000094271"/>
    </source>
</evidence>
<dbReference type="RefSeq" id="WP_044968473.1">
    <property type="nucleotide sequence ID" value="NZ_DAWDRA010000605.1"/>
</dbReference>
<dbReference type="Proteomes" id="UP000094271">
    <property type="component" value="Unassembled WGS sequence"/>
</dbReference>
<evidence type="ECO:0000313" key="7">
    <source>
        <dbReference type="Proteomes" id="UP000094067"/>
    </source>
</evidence>
<evidence type="ECO:0000313" key="6">
    <source>
        <dbReference type="EMBL" id="ODR55164.1"/>
    </source>
</evidence>
<dbReference type="OrthoDB" id="9810250at2"/>
<gene>
    <name evidence="4" type="primary">fabR</name>
    <name evidence="6" type="ORF">BEI59_04440</name>
    <name evidence="4" type="ORF">BEI61_03044</name>
    <name evidence="5" type="ORF">BEI63_24035</name>
</gene>
<reference evidence="6 8" key="3">
    <citation type="submission" date="2016-08" db="EMBL/GenBank/DDBJ databases">
        <authorList>
            <person name="Seilhamer J.J."/>
        </authorList>
    </citation>
    <scope>NUCLEOTIDE SEQUENCE [LARGE SCALE GENOMIC DNA]</scope>
    <source>
        <strain evidence="6 8">NML150140-1</strain>
    </source>
</reference>
<feature type="DNA-binding region" description="H-T-H motif" evidence="2">
    <location>
        <begin position="33"/>
        <end position="52"/>
    </location>
</feature>
<evidence type="ECO:0000313" key="9">
    <source>
        <dbReference type="Proteomes" id="UP000094869"/>
    </source>
</evidence>